<dbReference type="PROSITE" id="PS01358">
    <property type="entry name" value="ZF_RANBP2_1"/>
    <property type="match status" value="1"/>
</dbReference>
<proteinExistence type="predicted"/>
<dbReference type="PROSITE" id="PS50199">
    <property type="entry name" value="ZF_RANBP2_2"/>
    <property type="match status" value="1"/>
</dbReference>
<protein>
    <submittedName>
        <fullName evidence="7">RNA-binding protein 5</fullName>
    </submittedName>
</protein>
<keyword evidence="3" id="KW-0862">Zinc</keyword>
<evidence type="ECO:0000256" key="4">
    <source>
        <dbReference type="PROSITE-ProRule" id="PRU00322"/>
    </source>
</evidence>
<sequence>MKGHGVSLPDELVQYGRELFERFDAEIEQDSAKRDVILWVLDLLRVKRVHALEVMDARAQHVGAGKGAAVTRNAVPETSQEVIDLTHLDDEPVKEGLTPTRSPINHPLPPRPSLPSAPLHQSTIKKRRPGVVNVATKAPSKSEKQAQPPAKSLQASSSATKSEDSVPLSALKKEEDEPCVGDWYCKHCELWNKLYHENCRTYNEDRGEGCEGMRSFSDDVACIQEDDGQHKHNKMGRYKGDWYCGQCEMWNFENRHKCRACTTLSSEAEYVMDDDDSLGDVPPLPPVPEFKTEAQKKKTFFNVNGRHITPKKKKW</sequence>
<dbReference type="InterPro" id="IPR036443">
    <property type="entry name" value="Znf_RanBP2_sf"/>
</dbReference>
<feature type="compositionally biased region" description="Basic and acidic residues" evidence="5">
    <location>
        <begin position="85"/>
        <end position="94"/>
    </location>
</feature>
<dbReference type="InterPro" id="IPR001876">
    <property type="entry name" value="Znf_RanBP2"/>
</dbReference>
<evidence type="ECO:0000256" key="2">
    <source>
        <dbReference type="ARBA" id="ARBA00022771"/>
    </source>
</evidence>
<feature type="domain" description="RanBP2-type" evidence="6">
    <location>
        <begin position="238"/>
        <end position="267"/>
    </location>
</feature>
<evidence type="ECO:0000313" key="8">
    <source>
        <dbReference type="Proteomes" id="UP001521222"/>
    </source>
</evidence>
<keyword evidence="8" id="KW-1185">Reference proteome</keyword>
<evidence type="ECO:0000256" key="5">
    <source>
        <dbReference type="SAM" id="MobiDB-lite"/>
    </source>
</evidence>
<accession>A0ABR3QTU2</accession>
<dbReference type="SUPFAM" id="SSF90209">
    <property type="entry name" value="Ran binding protein zinc finger-like"/>
    <property type="match status" value="1"/>
</dbReference>
<dbReference type="EMBL" id="JAKIXB020000031">
    <property type="protein sequence ID" value="KAL1595583.1"/>
    <property type="molecule type" value="Genomic_DNA"/>
</dbReference>
<organism evidence="7 8">
    <name type="scientific">Nothophoma quercina</name>
    <dbReference type="NCBI Taxonomy" id="749835"/>
    <lineage>
        <taxon>Eukaryota</taxon>
        <taxon>Fungi</taxon>
        <taxon>Dikarya</taxon>
        <taxon>Ascomycota</taxon>
        <taxon>Pezizomycotina</taxon>
        <taxon>Dothideomycetes</taxon>
        <taxon>Pleosporomycetidae</taxon>
        <taxon>Pleosporales</taxon>
        <taxon>Pleosporineae</taxon>
        <taxon>Didymellaceae</taxon>
        <taxon>Nothophoma</taxon>
    </lineage>
</organism>
<feature type="region of interest" description="Disordered" evidence="5">
    <location>
        <begin position="85"/>
        <end position="172"/>
    </location>
</feature>
<feature type="compositionally biased region" description="Pro residues" evidence="5">
    <location>
        <begin position="106"/>
        <end position="115"/>
    </location>
</feature>
<evidence type="ECO:0000259" key="6">
    <source>
        <dbReference type="PROSITE" id="PS50199"/>
    </source>
</evidence>
<reference evidence="7 8" key="1">
    <citation type="submission" date="2024-02" db="EMBL/GenBank/DDBJ databases">
        <title>De novo assembly and annotation of 12 fungi associated with fruit tree decline syndrome in Ontario, Canada.</title>
        <authorList>
            <person name="Sulman M."/>
            <person name="Ellouze W."/>
            <person name="Ilyukhin E."/>
        </authorList>
    </citation>
    <scope>NUCLEOTIDE SEQUENCE [LARGE SCALE GENOMIC DNA]</scope>
    <source>
        <strain evidence="7 8">M97-236</strain>
    </source>
</reference>
<comment type="caution">
    <text evidence="7">The sequence shown here is derived from an EMBL/GenBank/DDBJ whole genome shotgun (WGS) entry which is preliminary data.</text>
</comment>
<name>A0ABR3QTU2_9PLEO</name>
<evidence type="ECO:0000256" key="1">
    <source>
        <dbReference type="ARBA" id="ARBA00022723"/>
    </source>
</evidence>
<evidence type="ECO:0000256" key="3">
    <source>
        <dbReference type="ARBA" id="ARBA00022833"/>
    </source>
</evidence>
<keyword evidence="1" id="KW-0479">Metal-binding</keyword>
<gene>
    <name evidence="7" type="primary">RBM5</name>
    <name evidence="7" type="ORF">SLS59_008221</name>
</gene>
<dbReference type="Proteomes" id="UP001521222">
    <property type="component" value="Unassembled WGS sequence"/>
</dbReference>
<dbReference type="Gene3D" id="4.10.1060.10">
    <property type="entry name" value="Zinc finger, RanBP2-type"/>
    <property type="match status" value="1"/>
</dbReference>
<evidence type="ECO:0000313" key="7">
    <source>
        <dbReference type="EMBL" id="KAL1595583.1"/>
    </source>
</evidence>
<keyword evidence="2 4" id="KW-0863">Zinc-finger</keyword>